<keyword evidence="2" id="KW-0496">Mitochondrion</keyword>
<dbReference type="PANTHER" id="PTHR34047">
    <property type="entry name" value="NUCLEAR INTRON MATURASE 1, MITOCHONDRIAL-RELATED"/>
    <property type="match status" value="1"/>
</dbReference>
<reference evidence="2" key="1">
    <citation type="journal article" date="2019" name="PeerJ">
        <title>The inflated mitochondrial genomes of siphonous green algae reflect processes driving expansion of noncoding DNA and proliferation of introns.</title>
        <authorList>
            <person name="Repetti S.I."/>
            <person name="Jackson C.J."/>
            <person name="Judd L.M."/>
            <person name="Wick R.R."/>
            <person name="Holt K.E."/>
            <person name="Verbruggen H."/>
        </authorList>
    </citation>
    <scope>NUCLEOTIDE SEQUENCE</scope>
    <source>
        <strain evidence="2">SAG6.99</strain>
    </source>
</reference>
<gene>
    <name evidence="2" type="primary">orf963</name>
</gene>
<dbReference type="EMBL" id="MN514984">
    <property type="protein sequence ID" value="QGQ62001.1"/>
    <property type="molecule type" value="Genomic_DNA"/>
</dbReference>
<feature type="domain" description="Reverse transcriptase" evidence="1">
    <location>
        <begin position="368"/>
        <end position="654"/>
    </location>
</feature>
<dbReference type="InterPro" id="IPR043502">
    <property type="entry name" value="DNA/RNA_pol_sf"/>
</dbReference>
<name>A0A650BYC7_9CHLO</name>
<dbReference type="Pfam" id="PF08388">
    <property type="entry name" value="GIIM"/>
    <property type="match status" value="1"/>
</dbReference>
<proteinExistence type="predicted"/>
<dbReference type="PANTHER" id="PTHR34047:SF8">
    <property type="entry name" value="PROTEIN YKFC"/>
    <property type="match status" value="1"/>
</dbReference>
<evidence type="ECO:0000313" key="2">
    <source>
        <dbReference type="EMBL" id="QGQ62001.1"/>
    </source>
</evidence>
<organism evidence="2">
    <name type="scientific">Ostreobium quekettii</name>
    <dbReference type="NCBI Taxonomy" id="121088"/>
    <lineage>
        <taxon>Eukaryota</taxon>
        <taxon>Viridiplantae</taxon>
        <taxon>Chlorophyta</taxon>
        <taxon>core chlorophytes</taxon>
        <taxon>Ulvophyceae</taxon>
        <taxon>TCBD clade</taxon>
        <taxon>Bryopsidales</taxon>
        <taxon>Ostreobineae</taxon>
        <taxon>Ostreobiaceae</taxon>
        <taxon>Ostreobium</taxon>
    </lineage>
</organism>
<dbReference type="InterPro" id="IPR051083">
    <property type="entry name" value="GrpII_Intron_Splice-Mob/Def"/>
</dbReference>
<dbReference type="AlphaFoldDB" id="A0A650BYC7"/>
<dbReference type="PROSITE" id="PS50878">
    <property type="entry name" value="RT_POL"/>
    <property type="match status" value="1"/>
</dbReference>
<geneLocation type="mitochondrion" evidence="2"/>
<dbReference type="InterPro" id="IPR000477">
    <property type="entry name" value="RT_dom"/>
</dbReference>
<dbReference type="Pfam" id="PF00078">
    <property type="entry name" value="RVT_1"/>
    <property type="match status" value="1"/>
</dbReference>
<dbReference type="InterPro" id="IPR013597">
    <property type="entry name" value="Mat_intron_G2"/>
</dbReference>
<dbReference type="GeneID" id="42903390"/>
<evidence type="ECO:0000259" key="1">
    <source>
        <dbReference type="PROSITE" id="PS50878"/>
    </source>
</evidence>
<dbReference type="RefSeq" id="YP_009720789.1">
    <property type="nucleotide sequence ID" value="NC_045361.1"/>
</dbReference>
<sequence>MPLYFWDINQRALRFAREASESPLNNVHILVCQVLCKLIPLLRTSKFLVNSQVEYVFSQLRLHERFNISLNIVYMYSSFAFSKKKRTASERALTIIRLLSQRTSDIYRMTHSSDRFRIHILKRRWWIGASQALKETNPPHNIVANGVRWLNTGNRTNIKVSLVSTYLRLRTHLMLFHDQRYCRYSSLSLCHFLDGRREDRWLEQSVFAPVSDNSRAHRCAFAGESALLSIGYFRSQFKDLNQQCNDYIEKGSWPLCDYSLKKKVTYIIEQLQYEIATLCSLDRKDEGLKYVEGFCFSLVIRVYSIECIRTRKNLPGMDDKNLQFFESKPFGLAGSASEGPICRSLCAPSESIIQSANDYASCLNLVSLTHPKNVSYEINMEARDVDIPKKHSSKSRILDISNIVDRVLQLQLLLLLDPVVESTLPEHFYAFRQGRTPLQAIGFLSRSIQSSSSDLSRFHLVSVDMSKCFDSMSHDFILKRFPWPEKLKGLLRRWLKCIRVFKNGSKMHLKAGVPQGFIVGPVICNFVLSSLTKDFFEDTHFPKNPCASSAFSKRTKFTIPSASRFVRFEKAEEAPGDKVTSRIRTETRNVEVTRFLVGYAHNLMIQVISQEEAAYAIEKLGKSLAEADLDISKSQVGIYDLKLKSRFEWLGYTYLVIPQEDIHYSKLVGKGPRLTRGKGQVNQSALLNYITDSNYQSIKSKIKQKIQSAKHRNLLVVLKDVNSILRAISGYYSFGNNSARLDYLKYFVDRNFWRVLVEKFRFKGIRRPRWVARRFFITSSTKSSLDSQWHLHYPIPASNSIRKRNMKALWCVNVASFIKIQPLSVMILPKHLRKSSFYLNRAAIDELKFRIQSRRNNFRSVLGDLFKLQKGICPHCDSYLDLFNGDSVDIHHKLPLKHCVSKEYLAHLNTNMYLLHKHCNQPTVPKHNGLRLFYSRAKWKTNKKCAARTLYDSPANKHKFLSP</sequence>
<dbReference type="SUPFAM" id="SSF56672">
    <property type="entry name" value="DNA/RNA polymerases"/>
    <property type="match status" value="1"/>
</dbReference>
<protein>
    <recommendedName>
        <fullName evidence="1">Reverse transcriptase domain-containing protein</fullName>
    </recommendedName>
</protein>
<accession>A0A650BYC7</accession>